<dbReference type="PANTHER" id="PTHR45783:SF3">
    <property type="entry name" value="KINESIN LIGHT CHAIN"/>
    <property type="match status" value="1"/>
</dbReference>
<dbReference type="eggNOG" id="KOG1840">
    <property type="taxonomic scope" value="Eukaryota"/>
</dbReference>
<evidence type="ECO:0000256" key="4">
    <source>
        <dbReference type="ARBA" id="ARBA00022803"/>
    </source>
</evidence>
<dbReference type="SUPFAM" id="SSF48452">
    <property type="entry name" value="TPR-like"/>
    <property type="match status" value="1"/>
</dbReference>
<proteinExistence type="predicted"/>
<dbReference type="Proteomes" id="UP000002630">
    <property type="component" value="Unassembled WGS sequence"/>
</dbReference>
<organism evidence="5 6">
    <name type="scientific">Ectocarpus siliculosus</name>
    <name type="common">Brown alga</name>
    <name type="synonym">Conferva siliculosa</name>
    <dbReference type="NCBI Taxonomy" id="2880"/>
    <lineage>
        <taxon>Eukaryota</taxon>
        <taxon>Sar</taxon>
        <taxon>Stramenopiles</taxon>
        <taxon>Ochrophyta</taxon>
        <taxon>PX clade</taxon>
        <taxon>Phaeophyceae</taxon>
        <taxon>Ectocarpales</taxon>
        <taxon>Ectocarpaceae</taxon>
        <taxon>Ectocarpus</taxon>
    </lineage>
</organism>
<dbReference type="STRING" id="2880.D8LGD6"/>
<comment type="subcellular location">
    <subcellularLocation>
        <location evidence="1">Cytoplasm</location>
    </subcellularLocation>
</comment>
<dbReference type="EMBL" id="FN649760">
    <property type="protein sequence ID" value="CBN75711.1"/>
    <property type="molecule type" value="Genomic_DNA"/>
</dbReference>
<evidence type="ECO:0000313" key="5">
    <source>
        <dbReference type="EMBL" id="CBN75711.1"/>
    </source>
</evidence>
<dbReference type="InterPro" id="IPR011990">
    <property type="entry name" value="TPR-like_helical_dom_sf"/>
</dbReference>
<dbReference type="Pfam" id="PF13424">
    <property type="entry name" value="TPR_12"/>
    <property type="match status" value="1"/>
</dbReference>
<evidence type="ECO:0000256" key="3">
    <source>
        <dbReference type="ARBA" id="ARBA00022737"/>
    </source>
</evidence>
<evidence type="ECO:0000256" key="1">
    <source>
        <dbReference type="ARBA" id="ARBA00004496"/>
    </source>
</evidence>
<dbReference type="OrthoDB" id="10031679at2759"/>
<reference evidence="5 6" key="1">
    <citation type="journal article" date="2010" name="Nature">
        <title>The Ectocarpus genome and the independent evolution of multicellularity in brown algae.</title>
        <authorList>
            <person name="Cock J.M."/>
            <person name="Sterck L."/>
            <person name="Rouze P."/>
            <person name="Scornet D."/>
            <person name="Allen A.E."/>
            <person name="Amoutzias G."/>
            <person name="Anthouard V."/>
            <person name="Artiguenave F."/>
            <person name="Aury J.M."/>
            <person name="Badger J.H."/>
            <person name="Beszteri B."/>
            <person name="Billiau K."/>
            <person name="Bonnet E."/>
            <person name="Bothwell J.H."/>
            <person name="Bowler C."/>
            <person name="Boyen C."/>
            <person name="Brownlee C."/>
            <person name="Carrano C.J."/>
            <person name="Charrier B."/>
            <person name="Cho G.Y."/>
            <person name="Coelho S.M."/>
            <person name="Collen J."/>
            <person name="Corre E."/>
            <person name="Da Silva C."/>
            <person name="Delage L."/>
            <person name="Delaroque N."/>
            <person name="Dittami S.M."/>
            <person name="Doulbeau S."/>
            <person name="Elias M."/>
            <person name="Farnham G."/>
            <person name="Gachon C.M."/>
            <person name="Gschloessl B."/>
            <person name="Heesch S."/>
            <person name="Jabbari K."/>
            <person name="Jubin C."/>
            <person name="Kawai H."/>
            <person name="Kimura K."/>
            <person name="Kloareg B."/>
            <person name="Kupper F.C."/>
            <person name="Lang D."/>
            <person name="Le Bail A."/>
            <person name="Leblanc C."/>
            <person name="Lerouge P."/>
            <person name="Lohr M."/>
            <person name="Lopez P.J."/>
            <person name="Martens C."/>
            <person name="Maumus F."/>
            <person name="Michel G."/>
            <person name="Miranda-Saavedra D."/>
            <person name="Morales J."/>
            <person name="Moreau H."/>
            <person name="Motomura T."/>
            <person name="Nagasato C."/>
            <person name="Napoli C.A."/>
            <person name="Nelson D.R."/>
            <person name="Nyvall-Collen P."/>
            <person name="Peters A.F."/>
            <person name="Pommier C."/>
            <person name="Potin P."/>
            <person name="Poulain J."/>
            <person name="Quesneville H."/>
            <person name="Read B."/>
            <person name="Rensing S.A."/>
            <person name="Ritter A."/>
            <person name="Rousvoal S."/>
            <person name="Samanta M."/>
            <person name="Samson G."/>
            <person name="Schroeder D.C."/>
            <person name="Segurens B."/>
            <person name="Strittmatter M."/>
            <person name="Tonon T."/>
            <person name="Tregear J.W."/>
            <person name="Valentin K."/>
            <person name="von Dassow P."/>
            <person name="Yamagishi T."/>
            <person name="Van de Peer Y."/>
            <person name="Wincker P."/>
        </authorList>
    </citation>
    <scope>NUCLEOTIDE SEQUENCE [LARGE SCALE GENOMIC DNA]</scope>
    <source>
        <strain evidence="6">Ec32 / CCAP1310/4</strain>
    </source>
</reference>
<dbReference type="GO" id="GO:0019894">
    <property type="term" value="F:kinesin binding"/>
    <property type="evidence" value="ECO:0007669"/>
    <property type="project" value="TreeGrafter"/>
</dbReference>
<dbReference type="GO" id="GO:0007018">
    <property type="term" value="P:microtubule-based movement"/>
    <property type="evidence" value="ECO:0007669"/>
    <property type="project" value="TreeGrafter"/>
</dbReference>
<dbReference type="InterPro" id="IPR002151">
    <property type="entry name" value="Kinesin_light"/>
</dbReference>
<name>D8LGD6_ECTSI</name>
<keyword evidence="3" id="KW-0677">Repeat</keyword>
<dbReference type="AlphaFoldDB" id="D8LGD6"/>
<dbReference type="PANTHER" id="PTHR45783">
    <property type="entry name" value="KINESIN LIGHT CHAIN"/>
    <property type="match status" value="1"/>
</dbReference>
<keyword evidence="6" id="KW-1185">Reference proteome</keyword>
<sequence>MPSFPLPGSRAELLQRQASYAEAELLCQAVERKTLAPEHLHFGYDADTRPLLSMYLSSGFLTSTTSCLLQPNATFQGKYKEVDSLYVRAAAINEAALGPQHPRVAVDLNNQAGLLYRQGMYNEAEPLFKGSLAVFEKVCGPDHPEVATSLHNWARVLESQGKHNEAIPLLETAYSIRRTRMWKHHQYTTDTQTGLERVRQHVREQDSNY</sequence>
<evidence type="ECO:0000256" key="2">
    <source>
        <dbReference type="ARBA" id="ARBA00022490"/>
    </source>
</evidence>
<gene>
    <name evidence="5" type="ORF">Esi_0167_0003</name>
</gene>
<keyword evidence="4" id="KW-0802">TPR repeat</keyword>
<dbReference type="Gene3D" id="1.25.40.10">
    <property type="entry name" value="Tetratricopeptide repeat domain"/>
    <property type="match status" value="1"/>
</dbReference>
<dbReference type="InParanoid" id="D8LGD6"/>
<dbReference type="GO" id="GO:0005871">
    <property type="term" value="C:kinesin complex"/>
    <property type="evidence" value="ECO:0007669"/>
    <property type="project" value="InterPro"/>
</dbReference>
<dbReference type="GO" id="GO:0005737">
    <property type="term" value="C:cytoplasm"/>
    <property type="evidence" value="ECO:0007669"/>
    <property type="project" value="UniProtKB-SubCell"/>
</dbReference>
<keyword evidence="2" id="KW-0963">Cytoplasm</keyword>
<protein>
    <submittedName>
        <fullName evidence="5">Uncharacterized protein</fullName>
    </submittedName>
</protein>
<accession>D8LGD6</accession>
<evidence type="ECO:0000313" key="6">
    <source>
        <dbReference type="Proteomes" id="UP000002630"/>
    </source>
</evidence>